<feature type="transmembrane region" description="Helical" evidence="6">
    <location>
        <begin position="534"/>
        <end position="554"/>
    </location>
</feature>
<keyword evidence="3" id="KW-0201">Cytochrome c-type biogenesis</keyword>
<reference evidence="10 11" key="1">
    <citation type="submission" date="2020-08" db="EMBL/GenBank/DDBJ databases">
        <title>Exploring microbial biodiversity for novel pathways involved in the catabolism of aromatic compounds derived from lignin.</title>
        <authorList>
            <person name="Elkins J."/>
        </authorList>
    </citation>
    <scope>NUCLEOTIDE SEQUENCE [LARGE SCALE GENOMIC DNA]</scope>
    <source>
        <strain evidence="10 11">B1D3A</strain>
    </source>
</reference>
<dbReference type="Gene3D" id="3.40.30.10">
    <property type="entry name" value="Glutaredoxin"/>
    <property type="match status" value="1"/>
</dbReference>
<feature type="chain" id="PRO_5046702762" evidence="7">
    <location>
        <begin position="35"/>
        <end position="708"/>
    </location>
</feature>
<keyword evidence="4 6" id="KW-1133">Transmembrane helix</keyword>
<evidence type="ECO:0000256" key="6">
    <source>
        <dbReference type="SAM" id="Phobius"/>
    </source>
</evidence>
<evidence type="ECO:0000256" key="2">
    <source>
        <dbReference type="ARBA" id="ARBA00022692"/>
    </source>
</evidence>
<evidence type="ECO:0000259" key="8">
    <source>
        <dbReference type="Pfam" id="PF02683"/>
    </source>
</evidence>
<dbReference type="CDD" id="cd02953">
    <property type="entry name" value="DsbDgamma"/>
    <property type="match status" value="1"/>
</dbReference>
<feature type="transmembrane region" description="Helical" evidence="6">
    <location>
        <begin position="511"/>
        <end position="528"/>
    </location>
</feature>
<dbReference type="SUPFAM" id="SSF52833">
    <property type="entry name" value="Thioredoxin-like"/>
    <property type="match status" value="1"/>
</dbReference>
<accession>A0ABR6NBS1</accession>
<evidence type="ECO:0000256" key="1">
    <source>
        <dbReference type="ARBA" id="ARBA00004141"/>
    </source>
</evidence>
<dbReference type="PANTHER" id="PTHR32234:SF3">
    <property type="entry name" value="SUPPRESSION OF COPPER SENSITIVITY PROTEIN"/>
    <property type="match status" value="1"/>
</dbReference>
<dbReference type="InterPro" id="IPR035671">
    <property type="entry name" value="DsbD_gamma"/>
</dbReference>
<dbReference type="InterPro" id="IPR036249">
    <property type="entry name" value="Thioredoxin-like_sf"/>
</dbReference>
<protein>
    <submittedName>
        <fullName evidence="10">DsbC/DsbD-like thiol-disulfide interchange protein/cytochrome c biogenesis protein CcdA</fullName>
    </submittedName>
</protein>
<evidence type="ECO:0000256" key="5">
    <source>
        <dbReference type="ARBA" id="ARBA00023136"/>
    </source>
</evidence>
<keyword evidence="5 6" id="KW-0472">Membrane</keyword>
<evidence type="ECO:0000259" key="9">
    <source>
        <dbReference type="Pfam" id="PF11412"/>
    </source>
</evidence>
<keyword evidence="2 6" id="KW-0812">Transmembrane</keyword>
<feature type="transmembrane region" description="Helical" evidence="6">
    <location>
        <begin position="469"/>
        <end position="491"/>
    </location>
</feature>
<gene>
    <name evidence="10" type="ORF">HNP60_000705</name>
</gene>
<dbReference type="Pfam" id="PF13899">
    <property type="entry name" value="Thioredoxin_7"/>
    <property type="match status" value="1"/>
</dbReference>
<proteinExistence type="predicted"/>
<evidence type="ECO:0000256" key="4">
    <source>
        <dbReference type="ARBA" id="ARBA00022989"/>
    </source>
</evidence>
<keyword evidence="7" id="KW-0732">Signal</keyword>
<dbReference type="Pfam" id="PF02683">
    <property type="entry name" value="DsbD_TM"/>
    <property type="match status" value="1"/>
</dbReference>
<comment type="caution">
    <text evidence="10">The sequence shown here is derived from an EMBL/GenBank/DDBJ whole genome shotgun (WGS) entry which is preliminary data.</text>
</comment>
<evidence type="ECO:0000313" key="11">
    <source>
        <dbReference type="Proteomes" id="UP001138540"/>
    </source>
</evidence>
<feature type="signal peptide" evidence="7">
    <location>
        <begin position="1"/>
        <end position="34"/>
    </location>
</feature>
<evidence type="ECO:0000256" key="3">
    <source>
        <dbReference type="ARBA" id="ARBA00022748"/>
    </source>
</evidence>
<dbReference type="Proteomes" id="UP001138540">
    <property type="component" value="Unassembled WGS sequence"/>
</dbReference>
<dbReference type="Pfam" id="PF11412">
    <property type="entry name" value="DsbD_N"/>
    <property type="match status" value="1"/>
</dbReference>
<dbReference type="PANTHER" id="PTHR32234">
    <property type="entry name" value="THIOL:DISULFIDE INTERCHANGE PROTEIN DSBD"/>
    <property type="match status" value="1"/>
</dbReference>
<feature type="domain" description="Cytochrome C biogenesis protein transmembrane" evidence="8">
    <location>
        <begin position="315"/>
        <end position="521"/>
    </location>
</feature>
<dbReference type="RefSeq" id="WP_260394628.1">
    <property type="nucleotide sequence ID" value="NZ_JACHKA010000001.1"/>
</dbReference>
<evidence type="ECO:0000256" key="7">
    <source>
        <dbReference type="SAM" id="SignalP"/>
    </source>
</evidence>
<name>A0ABR6NBS1_9SPHN</name>
<comment type="subcellular location">
    <subcellularLocation>
        <location evidence="1">Membrane</location>
        <topology evidence="1">Multi-pass membrane protein</topology>
    </subcellularLocation>
</comment>
<feature type="domain" description="Thiol:disulfide interchange protein DsbD N-terminal" evidence="9">
    <location>
        <begin position="60"/>
        <end position="172"/>
    </location>
</feature>
<feature type="transmembrane region" description="Helical" evidence="6">
    <location>
        <begin position="310"/>
        <end position="337"/>
    </location>
</feature>
<dbReference type="InterPro" id="IPR028250">
    <property type="entry name" value="DsbDN"/>
</dbReference>
<organism evidence="10 11">
    <name type="scientific">Sphingobium lignivorans</name>
    <dbReference type="NCBI Taxonomy" id="2735886"/>
    <lineage>
        <taxon>Bacteria</taxon>
        <taxon>Pseudomonadati</taxon>
        <taxon>Pseudomonadota</taxon>
        <taxon>Alphaproteobacteria</taxon>
        <taxon>Sphingomonadales</taxon>
        <taxon>Sphingomonadaceae</taxon>
        <taxon>Sphingobium</taxon>
    </lineage>
</organism>
<feature type="transmembrane region" description="Helical" evidence="6">
    <location>
        <begin position="566"/>
        <end position="586"/>
    </location>
</feature>
<dbReference type="EMBL" id="JACHKA010000001">
    <property type="protein sequence ID" value="MBB5984731.1"/>
    <property type="molecule type" value="Genomic_DNA"/>
</dbReference>
<dbReference type="InterPro" id="IPR003834">
    <property type="entry name" value="Cyt_c_assmbl_TM_dom"/>
</dbReference>
<evidence type="ECO:0000313" key="10">
    <source>
        <dbReference type="EMBL" id="MBB5984731.1"/>
    </source>
</evidence>
<feature type="transmembrane region" description="Helical" evidence="6">
    <location>
        <begin position="358"/>
        <end position="379"/>
    </location>
</feature>
<keyword evidence="11" id="KW-1185">Reference proteome</keyword>
<feature type="transmembrane region" description="Helical" evidence="6">
    <location>
        <begin position="399"/>
        <end position="424"/>
    </location>
</feature>
<sequence>MDRSMDLPLRLLNGLLMAACLLLAALASASGAHAQAGGAFAQNGTPHIRASLAAETPTPAAGETVTLAIVMRPDKGWHGYWENPGDAGAGMRVAWDLPEGVKAGSFRYPVPERLLIAGLMNHVYEHDYAVLLDVTLPAGLAKGTRLPIRGKAQWLACTDSICVPEQGEIATTLTIGDGAIRPGDRALFDGFRAALPRPLDQQASYAAQDGRIAIAVPYPAAAPVSEPWFFAQTPQRVRYAEPQRARRMGDALVIEMQASDGAATDGVIEGVLAISPGVALQIRAAPGTVPSGGAWVDGGGDMAASGGLSLAGVLLALGGAFLGGLVLNIMPCVFPILSLKAISLAKAGGDQRQARGEALAYTAGILLTCLALGALMLAIRAGGAQIGWAFQLQDPRVIALLLVLMVAITLNLAGAFEIGTIGVGQGKAGQGGHVGAFWTGILAAFVATPCTGPFMGAAMGAALVLPWPLALTVFAGLGLGLATPFIAIAFVPALRRLMPRPGGWMTRFRRIMAVPMGLTALGLAWLLSRQLGTGGIALGAALALVTVVLLVLLGRRQRLGHVTPRAAGALALVLLGTAAIAAPPLVRSDRPATGAALAGEPFNAARLAALRAEKRPVFLYFTADWCLTCKVNEANAIDRAEVRRAFERGNVAVMVGDWTNADPAISRFLEEHGRSGVPLYLHYAPGAAQPAALPQVLTPAMLTALVKN</sequence>
<feature type="transmembrane region" description="Helical" evidence="6">
    <location>
        <begin position="436"/>
        <end position="463"/>
    </location>
</feature>